<evidence type="ECO:0000313" key="8">
    <source>
        <dbReference type="EMBL" id="KAG8623162.1"/>
    </source>
</evidence>
<dbReference type="AlphaFoldDB" id="A0A8K0PC44"/>
<comment type="similarity">
    <text evidence="2">Belongs to the OXA1/ALB3/YidC family.</text>
</comment>
<keyword evidence="9" id="KW-1185">Reference proteome</keyword>
<dbReference type="OrthoDB" id="2148490at2759"/>
<dbReference type="EMBL" id="JAESVG020000010">
    <property type="protein sequence ID" value="KAG8623162.1"/>
    <property type="molecule type" value="Genomic_DNA"/>
</dbReference>
<evidence type="ECO:0000256" key="4">
    <source>
        <dbReference type="ARBA" id="ARBA00022989"/>
    </source>
</evidence>
<evidence type="ECO:0000256" key="6">
    <source>
        <dbReference type="SAM" id="MobiDB-lite"/>
    </source>
</evidence>
<dbReference type="GO" id="GO:0032979">
    <property type="term" value="P:protein insertion into mitochondrial inner membrane from matrix"/>
    <property type="evidence" value="ECO:0007669"/>
    <property type="project" value="TreeGrafter"/>
</dbReference>
<dbReference type="GO" id="GO:0005743">
    <property type="term" value="C:mitochondrial inner membrane"/>
    <property type="evidence" value="ECO:0007669"/>
    <property type="project" value="TreeGrafter"/>
</dbReference>
<evidence type="ECO:0000256" key="3">
    <source>
        <dbReference type="ARBA" id="ARBA00022692"/>
    </source>
</evidence>
<dbReference type="GO" id="GO:0033617">
    <property type="term" value="P:mitochondrial respiratory chain complex IV assembly"/>
    <property type="evidence" value="ECO:0007669"/>
    <property type="project" value="TreeGrafter"/>
</dbReference>
<evidence type="ECO:0000256" key="7">
    <source>
        <dbReference type="SAM" id="Phobius"/>
    </source>
</evidence>
<feature type="region of interest" description="Disordered" evidence="6">
    <location>
        <begin position="309"/>
        <end position="332"/>
    </location>
</feature>
<evidence type="ECO:0000313" key="9">
    <source>
        <dbReference type="Proteomes" id="UP000809789"/>
    </source>
</evidence>
<organism evidence="8 9">
    <name type="scientific">Elsinoe batatas</name>
    <dbReference type="NCBI Taxonomy" id="2601811"/>
    <lineage>
        <taxon>Eukaryota</taxon>
        <taxon>Fungi</taxon>
        <taxon>Dikarya</taxon>
        <taxon>Ascomycota</taxon>
        <taxon>Pezizomycotina</taxon>
        <taxon>Dothideomycetes</taxon>
        <taxon>Dothideomycetidae</taxon>
        <taxon>Myriangiales</taxon>
        <taxon>Elsinoaceae</taxon>
        <taxon>Elsinoe</taxon>
    </lineage>
</organism>
<sequence length="417" mass="47269">MNTLLSPLRLHAANACRYALPAESCSLMSQHGLIRNRKTLLSQPWQIHAKRGLLTTTLSDPGLLSILPANIMTALHTTGLPWIVTLPATALLIRSTLVYPTVRRRRKNLTKLALLQPLVDARISHKVLSDQWAQASKFKSSQYFGDKPRATRNIRRARHAEEIRLERYFRIPTDRVLSKVVPILILLAVSEGVRRVCGMDRGLLSILFGPFQPYIEKVLTSVMNATQIEVTVDREGETRTELFGHTIEMMYNDFHADTWMQPSLREEGLPWCPDLTQPDATHVLPVVFSATFFASIWFSPKEVKRGSFYSQSESSGTQSGPSGKPADTDSNDRTRRTFRQKFMLGMAVVSIVPAWNMPTALVWYFIFNMAVSRLQTRHVNMRFPITVPPLACKTRARMMSTTDKLDLRPVLGQSRRP</sequence>
<dbReference type="PANTHER" id="PTHR12428">
    <property type="entry name" value="OXA1"/>
    <property type="match status" value="1"/>
</dbReference>
<name>A0A8K0PC44_9PEZI</name>
<keyword evidence="4 7" id="KW-1133">Transmembrane helix</keyword>
<accession>A0A8K0PC44</accession>
<reference evidence="8" key="1">
    <citation type="submission" date="2021-07" db="EMBL/GenBank/DDBJ databases">
        <title>Elsinoe batatas strain:CRI-CJ2 Genome sequencing and assembly.</title>
        <authorList>
            <person name="Huang L."/>
        </authorList>
    </citation>
    <scope>NUCLEOTIDE SEQUENCE</scope>
    <source>
        <strain evidence="8">CRI-CJ2</strain>
    </source>
</reference>
<dbReference type="Proteomes" id="UP000809789">
    <property type="component" value="Unassembled WGS sequence"/>
</dbReference>
<dbReference type="InterPro" id="IPR001708">
    <property type="entry name" value="YidC/ALB3/OXA1/COX18"/>
</dbReference>
<feature type="compositionally biased region" description="Polar residues" evidence="6">
    <location>
        <begin position="309"/>
        <end position="321"/>
    </location>
</feature>
<comment type="caution">
    <text evidence="8">The sequence shown here is derived from an EMBL/GenBank/DDBJ whole genome shotgun (WGS) entry which is preliminary data.</text>
</comment>
<proteinExistence type="inferred from homology"/>
<evidence type="ECO:0000256" key="1">
    <source>
        <dbReference type="ARBA" id="ARBA00004141"/>
    </source>
</evidence>
<evidence type="ECO:0000256" key="5">
    <source>
        <dbReference type="ARBA" id="ARBA00023136"/>
    </source>
</evidence>
<dbReference type="PANTHER" id="PTHR12428:SF65">
    <property type="entry name" value="CYTOCHROME C OXIDASE ASSEMBLY PROTEIN COX18, MITOCHONDRIAL"/>
    <property type="match status" value="1"/>
</dbReference>
<comment type="subcellular location">
    <subcellularLocation>
        <location evidence="1">Membrane</location>
        <topology evidence="1">Multi-pass membrane protein</topology>
    </subcellularLocation>
</comment>
<gene>
    <name evidence="8" type="ORF">KVT40_008138</name>
</gene>
<feature type="transmembrane region" description="Helical" evidence="7">
    <location>
        <begin position="342"/>
        <end position="366"/>
    </location>
</feature>
<protein>
    <submittedName>
        <fullName evidence="8">Uncharacterized protein</fullName>
    </submittedName>
</protein>
<evidence type="ECO:0000256" key="2">
    <source>
        <dbReference type="ARBA" id="ARBA00009877"/>
    </source>
</evidence>
<dbReference type="GO" id="GO:0032977">
    <property type="term" value="F:membrane insertase activity"/>
    <property type="evidence" value="ECO:0007669"/>
    <property type="project" value="InterPro"/>
</dbReference>
<keyword evidence="5 7" id="KW-0472">Membrane</keyword>
<keyword evidence="3 7" id="KW-0812">Transmembrane</keyword>